<dbReference type="InterPro" id="IPR009057">
    <property type="entry name" value="Homeodomain-like_sf"/>
</dbReference>
<protein>
    <submittedName>
        <fullName evidence="6">Transcriptional regulator, TetR family</fullName>
    </submittedName>
</protein>
<dbReference type="FunFam" id="1.10.10.60:FF:000141">
    <property type="entry name" value="TetR family transcriptional regulator"/>
    <property type="match status" value="1"/>
</dbReference>
<dbReference type="AlphaFoldDB" id="A0A1K1RFK9"/>
<feature type="DNA-binding region" description="H-T-H motif" evidence="4">
    <location>
        <begin position="39"/>
        <end position="58"/>
    </location>
</feature>
<organism evidence="6 7">
    <name type="scientific">Amycolatopsis australiensis</name>
    <dbReference type="NCBI Taxonomy" id="546364"/>
    <lineage>
        <taxon>Bacteria</taxon>
        <taxon>Bacillati</taxon>
        <taxon>Actinomycetota</taxon>
        <taxon>Actinomycetes</taxon>
        <taxon>Pseudonocardiales</taxon>
        <taxon>Pseudonocardiaceae</taxon>
        <taxon>Amycolatopsis</taxon>
    </lineage>
</organism>
<dbReference type="GO" id="GO:0000976">
    <property type="term" value="F:transcription cis-regulatory region binding"/>
    <property type="evidence" value="ECO:0007669"/>
    <property type="project" value="TreeGrafter"/>
</dbReference>
<keyword evidence="7" id="KW-1185">Reference proteome</keyword>
<evidence type="ECO:0000313" key="7">
    <source>
        <dbReference type="Proteomes" id="UP000182740"/>
    </source>
</evidence>
<sequence length="218" mass="23653">MTQESGPVKPVRERSAVKRRAILDAARELFVRQGVDRVSMDAVAAHAKVSKATVYDYFGDKRRLFLAILAAATESLNALTERAIAAHLADDAEITTRDRLEEAFIGFSVELGTTMIASAEYAAAFALVAQQRWHSPGTSDEVSTRAPQAALAERIAHFAEAGLLEASDVTMAAAHLAALTILLAYDDQPNAANVDLGRIRHIMTEGVRTFMRAYAKPQ</sequence>
<evidence type="ECO:0000256" key="4">
    <source>
        <dbReference type="PROSITE-ProRule" id="PRU00335"/>
    </source>
</evidence>
<dbReference type="Pfam" id="PF14246">
    <property type="entry name" value="TetR_C_7"/>
    <property type="match status" value="1"/>
</dbReference>
<evidence type="ECO:0000259" key="5">
    <source>
        <dbReference type="PROSITE" id="PS50977"/>
    </source>
</evidence>
<keyword evidence="1" id="KW-0805">Transcription regulation</keyword>
<keyword evidence="2 4" id="KW-0238">DNA-binding</keyword>
<dbReference type="PANTHER" id="PTHR30055">
    <property type="entry name" value="HTH-TYPE TRANSCRIPTIONAL REGULATOR RUTR"/>
    <property type="match status" value="1"/>
</dbReference>
<dbReference type="PANTHER" id="PTHR30055:SF146">
    <property type="entry name" value="HTH-TYPE TRANSCRIPTIONAL DUAL REGULATOR CECR"/>
    <property type="match status" value="1"/>
</dbReference>
<evidence type="ECO:0000256" key="3">
    <source>
        <dbReference type="ARBA" id="ARBA00023163"/>
    </source>
</evidence>
<name>A0A1K1RFK9_9PSEU</name>
<dbReference type="InterPro" id="IPR039536">
    <property type="entry name" value="TetR_C_Proteobacteria"/>
</dbReference>
<feature type="domain" description="HTH tetR-type" evidence="5">
    <location>
        <begin position="16"/>
        <end position="76"/>
    </location>
</feature>
<evidence type="ECO:0000313" key="6">
    <source>
        <dbReference type="EMBL" id="SFW71042.1"/>
    </source>
</evidence>
<dbReference type="Gene3D" id="1.10.357.10">
    <property type="entry name" value="Tetracycline Repressor, domain 2"/>
    <property type="match status" value="1"/>
</dbReference>
<dbReference type="GO" id="GO:0045892">
    <property type="term" value="P:negative regulation of DNA-templated transcription"/>
    <property type="evidence" value="ECO:0007669"/>
    <property type="project" value="UniProtKB-ARBA"/>
</dbReference>
<accession>A0A1K1RFK9</accession>
<dbReference type="InterPro" id="IPR001647">
    <property type="entry name" value="HTH_TetR"/>
</dbReference>
<keyword evidence="3" id="KW-0804">Transcription</keyword>
<dbReference type="InterPro" id="IPR050109">
    <property type="entry name" value="HTH-type_TetR-like_transc_reg"/>
</dbReference>
<dbReference type="PRINTS" id="PR00455">
    <property type="entry name" value="HTHTETR"/>
</dbReference>
<dbReference type="STRING" id="546364.SAMN04489730_3210"/>
<evidence type="ECO:0000256" key="2">
    <source>
        <dbReference type="ARBA" id="ARBA00023125"/>
    </source>
</evidence>
<dbReference type="InterPro" id="IPR023772">
    <property type="entry name" value="DNA-bd_HTH_TetR-type_CS"/>
</dbReference>
<dbReference type="OrthoDB" id="7186128at2"/>
<dbReference type="Pfam" id="PF00440">
    <property type="entry name" value="TetR_N"/>
    <property type="match status" value="1"/>
</dbReference>
<dbReference type="EMBL" id="FPJG01000006">
    <property type="protein sequence ID" value="SFW71042.1"/>
    <property type="molecule type" value="Genomic_DNA"/>
</dbReference>
<evidence type="ECO:0000256" key="1">
    <source>
        <dbReference type="ARBA" id="ARBA00023015"/>
    </source>
</evidence>
<dbReference type="PROSITE" id="PS01081">
    <property type="entry name" value="HTH_TETR_1"/>
    <property type="match status" value="1"/>
</dbReference>
<reference evidence="7" key="1">
    <citation type="submission" date="2016-11" db="EMBL/GenBank/DDBJ databases">
        <authorList>
            <person name="Varghese N."/>
            <person name="Submissions S."/>
        </authorList>
    </citation>
    <scope>NUCLEOTIDE SEQUENCE [LARGE SCALE GENOMIC DNA]</scope>
    <source>
        <strain evidence="7">DSM 44671</strain>
    </source>
</reference>
<dbReference type="Proteomes" id="UP000182740">
    <property type="component" value="Unassembled WGS sequence"/>
</dbReference>
<gene>
    <name evidence="6" type="ORF">SAMN04489730_3210</name>
</gene>
<dbReference type="SUPFAM" id="SSF46689">
    <property type="entry name" value="Homeodomain-like"/>
    <property type="match status" value="1"/>
</dbReference>
<dbReference type="PROSITE" id="PS50977">
    <property type="entry name" value="HTH_TETR_2"/>
    <property type="match status" value="1"/>
</dbReference>
<dbReference type="GO" id="GO:0003700">
    <property type="term" value="F:DNA-binding transcription factor activity"/>
    <property type="evidence" value="ECO:0007669"/>
    <property type="project" value="TreeGrafter"/>
</dbReference>
<proteinExistence type="predicted"/>